<sequence length="291" mass="32861">MKYSIQSADLTVEINAIGMELCSIKSNLTQTEYIWQADPSIWKGSAPVLFPIIGALKDGLTLIKGKVYSMPKHGLVRNSTKPTLIERTETSLKFRLTWDEESLQNYPFKFELDMVFRLEGKTLSIEHIVTNLGNEIMPYSIGGHPAFNCPLVGGEEYEDYFLEFEHKETDSTWMVEPSGLIGLNQKLVLDNTKTLRLNKHLFDDDALIFKGLKSREVKLCHKSKGTILSMKFDDFDYLGIWAKPAAPFVCIEPWLGIGDSSGSNQKFTEKEGLLFVEPNQSETKSYSITVA</sequence>
<dbReference type="Pfam" id="PF01263">
    <property type="entry name" value="Aldose_epim"/>
    <property type="match status" value="1"/>
</dbReference>
<dbReference type="AlphaFoldDB" id="A0A1I6YDQ7"/>
<evidence type="ECO:0000256" key="2">
    <source>
        <dbReference type="ARBA" id="ARBA00011245"/>
    </source>
</evidence>
<comment type="cofactor">
    <cofactor evidence="1">
        <name>Ca(2+)</name>
        <dbReference type="ChEBI" id="CHEBI:29108"/>
    </cofactor>
</comment>
<keyword evidence="3" id="KW-0106">Calcium</keyword>
<evidence type="ECO:0000256" key="3">
    <source>
        <dbReference type="ARBA" id="ARBA00022837"/>
    </source>
</evidence>
<dbReference type="GO" id="GO:0016853">
    <property type="term" value="F:isomerase activity"/>
    <property type="evidence" value="ECO:0007669"/>
    <property type="project" value="InterPro"/>
</dbReference>
<protein>
    <submittedName>
        <fullName evidence="4">Galactose mutarotase</fullName>
    </submittedName>
</protein>
<name>A0A1I6YDQ7_9BACT</name>
<comment type="subunit">
    <text evidence="2">Monomer.</text>
</comment>
<dbReference type="Proteomes" id="UP000199673">
    <property type="component" value="Unassembled WGS sequence"/>
</dbReference>
<reference evidence="5" key="1">
    <citation type="submission" date="2016-10" db="EMBL/GenBank/DDBJ databases">
        <authorList>
            <person name="Varghese N."/>
            <person name="Submissions S."/>
        </authorList>
    </citation>
    <scope>NUCLEOTIDE SEQUENCE [LARGE SCALE GENOMIC DNA]</scope>
    <source>
        <strain evidence="5">DSM 23445</strain>
    </source>
</reference>
<evidence type="ECO:0000256" key="1">
    <source>
        <dbReference type="ARBA" id="ARBA00001913"/>
    </source>
</evidence>
<dbReference type="CDD" id="cd09024">
    <property type="entry name" value="Aldose_epim_lacX"/>
    <property type="match status" value="1"/>
</dbReference>
<dbReference type="STRING" id="305507.SAMN04489724_0951"/>
<dbReference type="RefSeq" id="WP_091691520.1">
    <property type="nucleotide sequence ID" value="NZ_FPBF01000001.1"/>
</dbReference>
<keyword evidence="5" id="KW-1185">Reference proteome</keyword>
<dbReference type="OrthoDB" id="9795355at2"/>
<organism evidence="4 5">
    <name type="scientific">Algoriphagus locisalis</name>
    <dbReference type="NCBI Taxonomy" id="305507"/>
    <lineage>
        <taxon>Bacteria</taxon>
        <taxon>Pseudomonadati</taxon>
        <taxon>Bacteroidota</taxon>
        <taxon>Cytophagia</taxon>
        <taxon>Cytophagales</taxon>
        <taxon>Cyclobacteriaceae</taxon>
        <taxon>Algoriphagus</taxon>
    </lineage>
</organism>
<dbReference type="InterPro" id="IPR011013">
    <property type="entry name" value="Gal_mutarotase_sf_dom"/>
</dbReference>
<accession>A0A1I6YDQ7</accession>
<dbReference type="Gene3D" id="2.70.98.10">
    <property type="match status" value="1"/>
</dbReference>
<evidence type="ECO:0000313" key="4">
    <source>
        <dbReference type="EMBL" id="SFT48530.1"/>
    </source>
</evidence>
<evidence type="ECO:0000313" key="5">
    <source>
        <dbReference type="Proteomes" id="UP000199673"/>
    </source>
</evidence>
<dbReference type="GO" id="GO:0030246">
    <property type="term" value="F:carbohydrate binding"/>
    <property type="evidence" value="ECO:0007669"/>
    <property type="project" value="InterPro"/>
</dbReference>
<proteinExistence type="predicted"/>
<dbReference type="InterPro" id="IPR008183">
    <property type="entry name" value="Aldose_1/G6P_1-epimerase"/>
</dbReference>
<dbReference type="GO" id="GO:0005975">
    <property type="term" value="P:carbohydrate metabolic process"/>
    <property type="evidence" value="ECO:0007669"/>
    <property type="project" value="InterPro"/>
</dbReference>
<gene>
    <name evidence="4" type="ORF">SAMN04489724_0951</name>
</gene>
<dbReference type="SUPFAM" id="SSF74650">
    <property type="entry name" value="Galactose mutarotase-like"/>
    <property type="match status" value="1"/>
</dbReference>
<dbReference type="InterPro" id="IPR014718">
    <property type="entry name" value="GH-type_carb-bd"/>
</dbReference>
<dbReference type="InterPro" id="IPR037481">
    <property type="entry name" value="LacX"/>
</dbReference>
<dbReference type="EMBL" id="FPBF01000001">
    <property type="protein sequence ID" value="SFT48530.1"/>
    <property type="molecule type" value="Genomic_DNA"/>
</dbReference>